<dbReference type="Pfam" id="PF00069">
    <property type="entry name" value="Pkinase"/>
    <property type="match status" value="1"/>
</dbReference>
<proteinExistence type="inferred from homology"/>
<evidence type="ECO:0000313" key="7">
    <source>
        <dbReference type="EMBL" id="CAF0731145.1"/>
    </source>
</evidence>
<dbReference type="GO" id="GO:0005524">
    <property type="term" value="F:ATP binding"/>
    <property type="evidence" value="ECO:0007669"/>
    <property type="project" value="UniProtKB-UniRule"/>
</dbReference>
<name>A0A813MZR1_9BILA</name>
<organism evidence="7 8">
    <name type="scientific">Brachionus calyciflorus</name>
    <dbReference type="NCBI Taxonomy" id="104777"/>
    <lineage>
        <taxon>Eukaryota</taxon>
        <taxon>Metazoa</taxon>
        <taxon>Spiralia</taxon>
        <taxon>Gnathifera</taxon>
        <taxon>Rotifera</taxon>
        <taxon>Eurotatoria</taxon>
        <taxon>Monogononta</taxon>
        <taxon>Pseudotrocha</taxon>
        <taxon>Ploima</taxon>
        <taxon>Brachionidae</taxon>
        <taxon>Brachionus</taxon>
    </lineage>
</organism>
<dbReference type="EMBL" id="CAJNOC010000235">
    <property type="protein sequence ID" value="CAF0731145.1"/>
    <property type="molecule type" value="Genomic_DNA"/>
</dbReference>
<keyword evidence="4" id="KW-0723">Serine/threonine-protein kinase</keyword>
<dbReference type="PROSITE" id="PS50011">
    <property type="entry name" value="PROTEIN_KINASE_DOM"/>
    <property type="match status" value="1"/>
</dbReference>
<dbReference type="FunFam" id="1.10.510.10:FF:000421">
    <property type="entry name" value="Serine/threonine-protein kinase PAK 6"/>
    <property type="match status" value="1"/>
</dbReference>
<evidence type="ECO:0000259" key="6">
    <source>
        <dbReference type="PROSITE" id="PS50011"/>
    </source>
</evidence>
<evidence type="ECO:0000256" key="5">
    <source>
        <dbReference type="SAM" id="MobiDB-lite"/>
    </source>
</evidence>
<feature type="binding site" evidence="3">
    <location>
        <position position="102"/>
    </location>
    <ligand>
        <name>ATP</name>
        <dbReference type="ChEBI" id="CHEBI:30616"/>
    </ligand>
</feature>
<keyword evidence="8" id="KW-1185">Reference proteome</keyword>
<dbReference type="InterPro" id="IPR017441">
    <property type="entry name" value="Protein_kinase_ATP_BS"/>
</dbReference>
<evidence type="ECO:0000256" key="4">
    <source>
        <dbReference type="RuleBase" id="RU000304"/>
    </source>
</evidence>
<dbReference type="InterPro" id="IPR000719">
    <property type="entry name" value="Prot_kinase_dom"/>
</dbReference>
<dbReference type="Gene3D" id="1.10.510.10">
    <property type="entry name" value="Transferase(Phosphotransferase) domain 1"/>
    <property type="match status" value="1"/>
</dbReference>
<feature type="region of interest" description="Disordered" evidence="5">
    <location>
        <begin position="353"/>
        <end position="375"/>
    </location>
</feature>
<dbReference type="Gene3D" id="3.30.200.20">
    <property type="entry name" value="Phosphorylase Kinase, domain 1"/>
    <property type="match status" value="1"/>
</dbReference>
<dbReference type="PANTHER" id="PTHR46538:SF3">
    <property type="entry name" value="PROTEIN KINASE DOMAIN-CONTAINING PROTEIN"/>
    <property type="match status" value="1"/>
</dbReference>
<feature type="region of interest" description="Disordered" evidence="5">
    <location>
        <begin position="23"/>
        <end position="50"/>
    </location>
</feature>
<sequence length="466" mass="53836">MENTFKNIKKKFRLLIKPSTSKSGNIAKNIRNRNYTPNSSDSNKSYELTSSKPKSIRELYPYLIQDKNPEDKWQILNEIGDGAFSKVFRAKNRETNEIVAAKIITKCEPDELNEHMIEVEILRNTNHKNIIQFYEAFYHKKSLWILIEYCSIGAVDLIMLNLDKALSEEMIKYVIKECLEALKHLHDNCFVIHRDMKAGNILLTENGDVKLADFGVSAKNTKKNERRNTFIGTPYWMSPEIIRCETDEQLAYDYKSDIWSLGITCIELAEKEPPNNLMSPNRVLIKILKSDSPRLKFSQKWTPEFNDFVQKCLEKNVNERPTASDLLQHDFLKDSDLFKNQIVSLIKEYKIRSNDDSNKSSSGSERERSRSPVRTTTKDIIKKFNNLSIETNNANDKSDDDSDYDNSEISENNAQRKKTVDSSFIDDLSEYVYSEILDQVLNSDYEAPSIPEIILGVFKDLLAEAN</sequence>
<dbReference type="Proteomes" id="UP000663879">
    <property type="component" value="Unassembled WGS sequence"/>
</dbReference>
<keyword evidence="4" id="KW-0418">Kinase</keyword>
<dbReference type="PROSITE" id="PS00108">
    <property type="entry name" value="PROTEIN_KINASE_ST"/>
    <property type="match status" value="1"/>
</dbReference>
<dbReference type="InterPro" id="IPR011009">
    <property type="entry name" value="Kinase-like_dom_sf"/>
</dbReference>
<keyword evidence="1 3" id="KW-0547">Nucleotide-binding</keyword>
<keyword evidence="4" id="KW-0808">Transferase</keyword>
<dbReference type="SUPFAM" id="SSF56112">
    <property type="entry name" value="Protein kinase-like (PK-like)"/>
    <property type="match status" value="1"/>
</dbReference>
<comment type="caution">
    <text evidence="7">The sequence shown here is derived from an EMBL/GenBank/DDBJ whole genome shotgun (WGS) entry which is preliminary data.</text>
</comment>
<evidence type="ECO:0000256" key="3">
    <source>
        <dbReference type="PROSITE-ProRule" id="PRU10141"/>
    </source>
</evidence>
<evidence type="ECO:0000313" key="8">
    <source>
        <dbReference type="Proteomes" id="UP000663879"/>
    </source>
</evidence>
<accession>A0A813MZR1</accession>
<dbReference type="SMART" id="SM00220">
    <property type="entry name" value="S_TKc"/>
    <property type="match status" value="1"/>
</dbReference>
<dbReference type="InterPro" id="IPR008271">
    <property type="entry name" value="Ser/Thr_kinase_AS"/>
</dbReference>
<feature type="compositionally biased region" description="Acidic residues" evidence="5">
    <location>
        <begin position="398"/>
        <end position="408"/>
    </location>
</feature>
<gene>
    <name evidence="7" type="ORF">OXX778_LOCUS2848</name>
</gene>
<feature type="domain" description="Protein kinase" evidence="6">
    <location>
        <begin position="73"/>
        <end position="332"/>
    </location>
</feature>
<reference evidence="7" key="1">
    <citation type="submission" date="2021-02" db="EMBL/GenBank/DDBJ databases">
        <authorList>
            <person name="Nowell W R."/>
        </authorList>
    </citation>
    <scope>NUCLEOTIDE SEQUENCE</scope>
    <source>
        <strain evidence="7">Ploen Becks lab</strain>
    </source>
</reference>
<keyword evidence="2 3" id="KW-0067">ATP-binding</keyword>
<dbReference type="PROSITE" id="PS00107">
    <property type="entry name" value="PROTEIN_KINASE_ATP"/>
    <property type="match status" value="1"/>
</dbReference>
<dbReference type="OrthoDB" id="8693905at2759"/>
<dbReference type="PANTHER" id="PTHR46538">
    <property type="entry name" value="PROTEIN KINASE DOMAIN-CONTAINING PROTEIN"/>
    <property type="match status" value="1"/>
</dbReference>
<feature type="region of interest" description="Disordered" evidence="5">
    <location>
        <begin position="391"/>
        <end position="416"/>
    </location>
</feature>
<dbReference type="GO" id="GO:0004674">
    <property type="term" value="F:protein serine/threonine kinase activity"/>
    <property type="evidence" value="ECO:0007669"/>
    <property type="project" value="UniProtKB-KW"/>
</dbReference>
<evidence type="ECO:0000256" key="1">
    <source>
        <dbReference type="ARBA" id="ARBA00022741"/>
    </source>
</evidence>
<evidence type="ECO:0000256" key="2">
    <source>
        <dbReference type="ARBA" id="ARBA00022840"/>
    </source>
</evidence>
<dbReference type="AlphaFoldDB" id="A0A813MZR1"/>
<dbReference type="InterPro" id="IPR051585">
    <property type="entry name" value="STE20_Ser/Thr_Kinases"/>
</dbReference>
<protein>
    <recommendedName>
        <fullName evidence="6">Protein kinase domain-containing protein</fullName>
    </recommendedName>
</protein>
<comment type="similarity">
    <text evidence="4">Belongs to the protein kinase superfamily.</text>
</comment>